<keyword evidence="2" id="KW-1185">Reference proteome</keyword>
<reference evidence="2" key="2">
    <citation type="submission" date="2019-02" db="EMBL/GenBank/DDBJ databases">
        <title>Opniocepnalus argus Var Kimnra genome.</title>
        <authorList>
            <person name="Zhou C."/>
            <person name="Xiao S."/>
        </authorList>
    </citation>
    <scope>NUCLEOTIDE SEQUENCE [LARGE SCALE GENOMIC DNA]</scope>
</reference>
<dbReference type="EMBL" id="CM015724">
    <property type="protein sequence ID" value="KAF3697985.1"/>
    <property type="molecule type" value="Genomic_DNA"/>
</dbReference>
<evidence type="ECO:0000313" key="2">
    <source>
        <dbReference type="Proteomes" id="UP000503349"/>
    </source>
</evidence>
<proteinExistence type="predicted"/>
<reference evidence="1 2" key="1">
    <citation type="submission" date="2019-02" db="EMBL/GenBank/DDBJ databases">
        <title>Opniocepnalus argus genome.</title>
        <authorList>
            <person name="Zhou C."/>
            <person name="Xiao S."/>
        </authorList>
    </citation>
    <scope>NUCLEOTIDE SEQUENCE [LARGE SCALE GENOMIC DNA]</scope>
    <source>
        <strain evidence="1">OARG1902GOOAL</strain>
        <tissue evidence="1">Muscle</tissue>
    </source>
</reference>
<accession>A0A6G1Q611</accession>
<organism evidence="1 2">
    <name type="scientific">Channa argus</name>
    <name type="common">Northern snakehead</name>
    <name type="synonym">Ophicephalus argus</name>
    <dbReference type="NCBI Taxonomy" id="215402"/>
    <lineage>
        <taxon>Eukaryota</taxon>
        <taxon>Metazoa</taxon>
        <taxon>Chordata</taxon>
        <taxon>Craniata</taxon>
        <taxon>Vertebrata</taxon>
        <taxon>Euteleostomi</taxon>
        <taxon>Actinopterygii</taxon>
        <taxon>Neopterygii</taxon>
        <taxon>Teleostei</taxon>
        <taxon>Neoteleostei</taxon>
        <taxon>Acanthomorphata</taxon>
        <taxon>Anabantaria</taxon>
        <taxon>Anabantiformes</taxon>
        <taxon>Channoidei</taxon>
        <taxon>Channidae</taxon>
        <taxon>Channa</taxon>
    </lineage>
</organism>
<dbReference type="Proteomes" id="UP000503349">
    <property type="component" value="Chromosome 13"/>
</dbReference>
<gene>
    <name evidence="1" type="ORF">EXN66_Car013666</name>
</gene>
<evidence type="ECO:0000313" key="1">
    <source>
        <dbReference type="EMBL" id="KAF3697985.1"/>
    </source>
</evidence>
<dbReference type="AlphaFoldDB" id="A0A6G1Q611"/>
<name>A0A6G1Q611_CHAAH</name>
<sequence length="163" mass="17683">MLDAQNVSVMLETAASYLLVAILPGEIQEAGGEKLIFGPGIAVHGVRQPRRVEESAEFVRLKTELLSFMSVFPRRVSLFLCAWSSVSPSPGFLLLLFFSVLCCGRCQTISGGALAAAAPVTWAPSPKKQSGMLWRVMVPNVGSADRLEVSWVSEWTKNAFVPL</sequence>
<protein>
    <submittedName>
        <fullName evidence="1">Uncharacterized protein</fullName>
    </submittedName>
</protein>